<evidence type="ECO:0000313" key="1">
    <source>
        <dbReference type="EMBL" id="AEI43775.1"/>
    </source>
</evidence>
<dbReference type="EMBL" id="CP002869">
    <property type="protein sequence ID" value="AEI43775.1"/>
    <property type="molecule type" value="Genomic_DNA"/>
</dbReference>
<dbReference type="KEGG" id="pms:KNP414_05251"/>
<proteinExistence type="predicted"/>
<organism evidence="1 2">
    <name type="scientific">Paenibacillus mucilaginosus (strain KNP414)</name>
    <dbReference type="NCBI Taxonomy" id="1036673"/>
    <lineage>
        <taxon>Bacteria</taxon>
        <taxon>Bacillati</taxon>
        <taxon>Bacillota</taxon>
        <taxon>Bacilli</taxon>
        <taxon>Bacillales</taxon>
        <taxon>Paenibacillaceae</taxon>
        <taxon>Paenibacillus</taxon>
    </lineage>
</organism>
<dbReference type="PATRIC" id="fig|1036673.3.peg.4862"/>
<dbReference type="AlphaFoldDB" id="F8FC14"/>
<evidence type="ECO:0000313" key="2">
    <source>
        <dbReference type="Proteomes" id="UP000006620"/>
    </source>
</evidence>
<protein>
    <submittedName>
        <fullName evidence="1">Uncharacterized protein</fullName>
    </submittedName>
</protein>
<reference evidence="2" key="1">
    <citation type="submission" date="2011-06" db="EMBL/GenBank/DDBJ databases">
        <title>Complete genome sequence of Paenibacillus mucilaginosus KNP414.</title>
        <authorList>
            <person name="Wang J."/>
            <person name="Hu S."/>
            <person name="Hu X."/>
            <person name="Zhang B."/>
            <person name="Dong D."/>
            <person name="Zhang S."/>
            <person name="Zhao K."/>
            <person name="Wu D."/>
        </authorList>
    </citation>
    <scope>NUCLEOTIDE SEQUENCE [LARGE SCALE GENOMIC DNA]</scope>
    <source>
        <strain evidence="2">KNP414</strain>
    </source>
</reference>
<dbReference type="Proteomes" id="UP000006620">
    <property type="component" value="Chromosome"/>
</dbReference>
<dbReference type="HOGENOM" id="CLU_2975063_0_0_9"/>
<name>F8FC14_PAEMK</name>
<gene>
    <name evidence="1" type="ordered locus">KNP414_05251</name>
</gene>
<accession>F8FC14</accession>
<sequence>MSAARPWIQSCRSLPPFSTPSSFRKQGAVGAAVEVSTAAGGAQEILLAGSGSHGGLDA</sequence>
<reference evidence="1 2" key="2">
    <citation type="journal article" date="2013" name="Genome Announc.">
        <title>Genome Sequence of Growth-Improving Paenibacillus mucilaginosus Strain KNP414.</title>
        <authorList>
            <person name="Lu J.J."/>
            <person name="Wang J.F."/>
            <person name="Hu X.F."/>
        </authorList>
    </citation>
    <scope>NUCLEOTIDE SEQUENCE [LARGE SCALE GENOMIC DNA]</scope>
    <source>
        <strain evidence="1 2">KNP414</strain>
    </source>
</reference>